<evidence type="ECO:0008006" key="5">
    <source>
        <dbReference type="Google" id="ProtNLM"/>
    </source>
</evidence>
<sequence>MSKSTHGKDTQHTSQQRPDGAAEARAYGQEAAGQRAQPTGDAHSRAQSPDANATGKATSATDKAASGNESSAQSGTAGQVKDDISIQEVIDTFSDLIAAKKLQWQAQWALVVAETRLLRQSLFVTVLATLATFAFCLVCWLIVNVAAAVMLSNSGMQPAFVALILLGVNGLLMGVAWRTARSAFKHLTLTPLINAGRGEPESPGSARDAQAPESRP</sequence>
<keyword evidence="2" id="KW-0472">Membrane</keyword>
<keyword evidence="2" id="KW-0812">Transmembrane</keyword>
<name>A0ABT5KZH5_9ALTE</name>
<evidence type="ECO:0000256" key="1">
    <source>
        <dbReference type="SAM" id="MobiDB-lite"/>
    </source>
</evidence>
<evidence type="ECO:0000313" key="4">
    <source>
        <dbReference type="Proteomes" id="UP001218788"/>
    </source>
</evidence>
<feature type="compositionally biased region" description="Basic and acidic residues" evidence="1">
    <location>
        <begin position="1"/>
        <end position="11"/>
    </location>
</feature>
<feature type="compositionally biased region" description="Low complexity" evidence="1">
    <location>
        <begin position="21"/>
        <end position="37"/>
    </location>
</feature>
<proteinExistence type="predicted"/>
<gene>
    <name evidence="3" type="ORF">OIK42_05285</name>
</gene>
<comment type="caution">
    <text evidence="3">The sequence shown here is derived from an EMBL/GenBank/DDBJ whole genome shotgun (WGS) entry which is preliminary data.</text>
</comment>
<reference evidence="3 4" key="1">
    <citation type="submission" date="2022-10" db="EMBL/GenBank/DDBJ databases">
        <title>Alteromonas sp. chi3 Genome sequencing.</title>
        <authorList>
            <person name="Park S."/>
        </authorList>
    </citation>
    <scope>NUCLEOTIDE SEQUENCE [LARGE SCALE GENOMIC DNA]</scope>
    <source>
        <strain evidence="4">chi3</strain>
    </source>
</reference>
<feature type="transmembrane region" description="Helical" evidence="2">
    <location>
        <begin position="155"/>
        <end position="177"/>
    </location>
</feature>
<protein>
    <recommendedName>
        <fullName evidence="5">Phage holin family protein</fullName>
    </recommendedName>
</protein>
<evidence type="ECO:0000313" key="3">
    <source>
        <dbReference type="EMBL" id="MDC8830172.1"/>
    </source>
</evidence>
<accession>A0ABT5KZH5</accession>
<feature type="region of interest" description="Disordered" evidence="1">
    <location>
        <begin position="195"/>
        <end position="216"/>
    </location>
</feature>
<dbReference type="Proteomes" id="UP001218788">
    <property type="component" value="Unassembled WGS sequence"/>
</dbReference>
<feature type="transmembrane region" description="Helical" evidence="2">
    <location>
        <begin position="122"/>
        <end position="143"/>
    </location>
</feature>
<keyword evidence="2" id="KW-1133">Transmembrane helix</keyword>
<organism evidence="3 4">
    <name type="scientific">Alteromonas gilva</name>
    <dbReference type="NCBI Taxonomy" id="2987522"/>
    <lineage>
        <taxon>Bacteria</taxon>
        <taxon>Pseudomonadati</taxon>
        <taxon>Pseudomonadota</taxon>
        <taxon>Gammaproteobacteria</taxon>
        <taxon>Alteromonadales</taxon>
        <taxon>Alteromonadaceae</taxon>
        <taxon>Alteromonas/Salinimonas group</taxon>
        <taxon>Alteromonas</taxon>
    </lineage>
</organism>
<feature type="region of interest" description="Disordered" evidence="1">
    <location>
        <begin position="1"/>
        <end position="79"/>
    </location>
</feature>
<keyword evidence="4" id="KW-1185">Reference proteome</keyword>
<feature type="compositionally biased region" description="Polar residues" evidence="1">
    <location>
        <begin position="45"/>
        <end position="77"/>
    </location>
</feature>
<dbReference type="EMBL" id="JAQQXP010000001">
    <property type="protein sequence ID" value="MDC8830172.1"/>
    <property type="molecule type" value="Genomic_DNA"/>
</dbReference>
<dbReference type="RefSeq" id="WP_273638931.1">
    <property type="nucleotide sequence ID" value="NZ_JAQQXP010000001.1"/>
</dbReference>
<evidence type="ECO:0000256" key="2">
    <source>
        <dbReference type="SAM" id="Phobius"/>
    </source>
</evidence>